<dbReference type="EMBL" id="BAAACZ010000013">
    <property type="protein sequence ID" value="GAA0462574.1"/>
    <property type="molecule type" value="Genomic_DNA"/>
</dbReference>
<evidence type="ECO:0000313" key="1">
    <source>
        <dbReference type="EMBL" id="GAA0462574.1"/>
    </source>
</evidence>
<sequence>MQLIIKSLLLSIVIMMFIPFMANASEEEDYYRLSVENEWYPVQDEYDNLELPYILYTLDAVFTDSEEEREAWTRQVDDTIANELWDFFHQDTVKGLTYTDEVLDYLDENFEIDEGGFLSAIGNFFKSIVNFFSNLF</sequence>
<name>A0ABN0ZXV5_9BACI</name>
<organism evidence="1 2">
    <name type="scientific">Alkalibacillus silvisoli</name>
    <dbReference type="NCBI Taxonomy" id="392823"/>
    <lineage>
        <taxon>Bacteria</taxon>
        <taxon>Bacillati</taxon>
        <taxon>Bacillota</taxon>
        <taxon>Bacilli</taxon>
        <taxon>Bacillales</taxon>
        <taxon>Bacillaceae</taxon>
        <taxon>Alkalibacillus</taxon>
    </lineage>
</organism>
<reference evidence="1 2" key="1">
    <citation type="journal article" date="2019" name="Int. J. Syst. Evol. Microbiol.">
        <title>The Global Catalogue of Microorganisms (GCM) 10K type strain sequencing project: providing services to taxonomists for standard genome sequencing and annotation.</title>
        <authorList>
            <consortium name="The Broad Institute Genomics Platform"/>
            <consortium name="The Broad Institute Genome Sequencing Center for Infectious Disease"/>
            <person name="Wu L."/>
            <person name="Ma J."/>
        </authorList>
    </citation>
    <scope>NUCLEOTIDE SEQUENCE [LARGE SCALE GENOMIC DNA]</scope>
    <source>
        <strain evidence="1 2">JCM 14193</strain>
    </source>
</reference>
<proteinExistence type="predicted"/>
<keyword evidence="2" id="KW-1185">Reference proteome</keyword>
<evidence type="ECO:0000313" key="2">
    <source>
        <dbReference type="Proteomes" id="UP001500740"/>
    </source>
</evidence>
<dbReference type="Proteomes" id="UP001500740">
    <property type="component" value="Unassembled WGS sequence"/>
</dbReference>
<evidence type="ECO:0008006" key="3">
    <source>
        <dbReference type="Google" id="ProtNLM"/>
    </source>
</evidence>
<accession>A0ABN0ZXV5</accession>
<protein>
    <recommendedName>
        <fullName evidence="3">Sporulation protein</fullName>
    </recommendedName>
</protein>
<comment type="caution">
    <text evidence="1">The sequence shown here is derived from an EMBL/GenBank/DDBJ whole genome shotgun (WGS) entry which is preliminary data.</text>
</comment>
<dbReference type="RefSeq" id="WP_343783210.1">
    <property type="nucleotide sequence ID" value="NZ_BAAACZ010000013.1"/>
</dbReference>
<gene>
    <name evidence="1" type="ORF">GCM10008935_17620</name>
</gene>